<dbReference type="GO" id="GO:0016740">
    <property type="term" value="F:transferase activity"/>
    <property type="evidence" value="ECO:0007669"/>
    <property type="project" value="UniProtKB-KW"/>
</dbReference>
<organism evidence="3 4">
    <name type="scientific">Actinomycetospora flava</name>
    <dbReference type="NCBI Taxonomy" id="3129232"/>
    <lineage>
        <taxon>Bacteria</taxon>
        <taxon>Bacillati</taxon>
        <taxon>Actinomycetota</taxon>
        <taxon>Actinomycetes</taxon>
        <taxon>Pseudonocardiales</taxon>
        <taxon>Pseudonocardiaceae</taxon>
        <taxon>Actinomycetospora</taxon>
    </lineage>
</organism>
<dbReference type="EMBL" id="JBBEGM010000004">
    <property type="protein sequence ID" value="MEJ2862151.1"/>
    <property type="molecule type" value="Genomic_DNA"/>
</dbReference>
<feature type="region of interest" description="Disordered" evidence="1">
    <location>
        <begin position="46"/>
        <end position="92"/>
    </location>
</feature>
<dbReference type="Pfam" id="PF20469">
    <property type="entry name" value="OLD-like_TOPRIM"/>
    <property type="match status" value="1"/>
</dbReference>
<comment type="caution">
    <text evidence="3">The sequence shown here is derived from an EMBL/GenBank/DDBJ whole genome shotgun (WGS) entry which is preliminary data.</text>
</comment>
<feature type="compositionally biased region" description="Basic and acidic residues" evidence="1">
    <location>
        <begin position="54"/>
        <end position="64"/>
    </location>
</feature>
<evidence type="ECO:0000313" key="3">
    <source>
        <dbReference type="EMBL" id="MEJ2862151.1"/>
    </source>
</evidence>
<protein>
    <submittedName>
        <fullName evidence="3">TOPRIM nucleotidyl transferase/hydrolase domain-containing protein</fullName>
    </submittedName>
</protein>
<accession>A0ABU8M4V8</accession>
<evidence type="ECO:0000259" key="2">
    <source>
        <dbReference type="Pfam" id="PF20469"/>
    </source>
</evidence>
<reference evidence="3 4" key="1">
    <citation type="submission" date="2024-03" db="EMBL/GenBank/DDBJ databases">
        <title>Actinomycetospora sp. OC33-EN07, a novel actinomycete isolated from wild orchid (Aerides multiflora).</title>
        <authorList>
            <person name="Suriyachadkun C."/>
        </authorList>
    </citation>
    <scope>NUCLEOTIDE SEQUENCE [LARGE SCALE GENOMIC DNA]</scope>
    <source>
        <strain evidence="3 4">OC33-EN07</strain>
    </source>
</reference>
<keyword evidence="4" id="KW-1185">Reference proteome</keyword>
<proteinExistence type="predicted"/>
<evidence type="ECO:0000313" key="4">
    <source>
        <dbReference type="Proteomes" id="UP001369736"/>
    </source>
</evidence>
<feature type="compositionally biased region" description="Acidic residues" evidence="1">
    <location>
        <begin position="76"/>
        <end position="92"/>
    </location>
</feature>
<name>A0ABU8M4V8_9PSEU</name>
<dbReference type="InterPro" id="IPR034139">
    <property type="entry name" value="TOPRIM_OLD"/>
</dbReference>
<keyword evidence="3" id="KW-0808">Transferase</keyword>
<evidence type="ECO:0000256" key="1">
    <source>
        <dbReference type="SAM" id="MobiDB-lite"/>
    </source>
</evidence>
<dbReference type="Proteomes" id="UP001369736">
    <property type="component" value="Unassembled WGS sequence"/>
</dbReference>
<gene>
    <name evidence="3" type="ORF">WCD58_13345</name>
</gene>
<feature type="domain" description="OLD protein-like TOPRIM" evidence="2">
    <location>
        <begin position="414"/>
        <end position="477"/>
    </location>
</feature>
<sequence>MLIRQLRICSFRGWRDLKLQPGPHALVVGVPRAGRSDLVEAIRRVLDPSSTRTPPDEFDYHRPTGDAVGNPPADYDAGDVDPDESDALSDEEPVVHRAEVEVVLASLGEALEQHFWRRLELWDRTEDVLVVESTAEQLTDDRHELVLRLCYRLRWNSEEGIGEHWVDYPKNSDPDDESYDRARRPDRQMLPFVSLEPGQPLALRHGSAFRGLLSAEGDDLAAALSDLSNAVDSATDGLSSTEVVRAVLEQVFEPVRGSLGIDPDDAVDKLVRFRAEGGTVAGLLRALQPALRLGTVDALPLRRHGSTTSAVLAVAETLVAAGQQDAVVVGDDFGDQLDAGAAEYLARRLRRSCDQLWLSTRRPEAARSFLPSEMIRLSQQQMQRQAHQLAEPADRHELVAMRQLHLQLLPAMSSNTVIVLEGPHDVAALTALSQRRINPPAAYGARLVDGGGHGSVRKVCQLARRMGFRVIAGLDYDAVGGGADTSFAEVQQVADEVVRLPAGFAIERALVHGVDRATLITALMELDAQWDLDLSGLDGLSDDKLRKKAESALKSKSGLHAQYVTLLPKGHAPAIALALLRAAVDLARGVRQGPVTLTT</sequence>
<dbReference type="RefSeq" id="WP_337703525.1">
    <property type="nucleotide sequence ID" value="NZ_JBBEGM010000004.1"/>
</dbReference>